<dbReference type="Proteomes" id="UP001152484">
    <property type="component" value="Unassembled WGS sequence"/>
</dbReference>
<name>A0A9P0ZY14_CUSEU</name>
<dbReference type="SUPFAM" id="SSF52058">
    <property type="entry name" value="L domain-like"/>
    <property type="match status" value="1"/>
</dbReference>
<dbReference type="PROSITE" id="PS50181">
    <property type="entry name" value="FBOX"/>
    <property type="match status" value="1"/>
</dbReference>
<dbReference type="AlphaFoldDB" id="A0A9P0ZY14"/>
<accession>A0A9P0ZY14</accession>
<dbReference type="InterPro" id="IPR053772">
    <property type="entry name" value="At1g61320/At1g61330-like"/>
</dbReference>
<keyword evidence="3" id="KW-1185">Reference proteome</keyword>
<dbReference type="EMBL" id="CAMAPE010000070">
    <property type="protein sequence ID" value="CAH9116799.1"/>
    <property type="molecule type" value="Genomic_DNA"/>
</dbReference>
<dbReference type="Pfam" id="PF23622">
    <property type="entry name" value="LRR_At1g61320_AtMIF1"/>
    <property type="match status" value="1"/>
</dbReference>
<feature type="domain" description="F-box" evidence="1">
    <location>
        <begin position="16"/>
        <end position="66"/>
    </location>
</feature>
<protein>
    <recommendedName>
        <fullName evidence="1">F-box domain-containing protein</fullName>
    </recommendedName>
</protein>
<dbReference type="InterPro" id="IPR036047">
    <property type="entry name" value="F-box-like_dom_sf"/>
</dbReference>
<evidence type="ECO:0000259" key="1">
    <source>
        <dbReference type="PROSITE" id="PS50181"/>
    </source>
</evidence>
<dbReference type="InterPro" id="IPR055357">
    <property type="entry name" value="LRR_At1g61320_AtMIF1"/>
</dbReference>
<proteinExistence type="predicted"/>
<dbReference type="SUPFAM" id="SSF81383">
    <property type="entry name" value="F-box domain"/>
    <property type="match status" value="1"/>
</dbReference>
<dbReference type="Pfam" id="PF00646">
    <property type="entry name" value="F-box"/>
    <property type="match status" value="1"/>
</dbReference>
<gene>
    <name evidence="2" type="ORF">CEURO_LOCUS21316</name>
</gene>
<dbReference type="InterPro" id="IPR053781">
    <property type="entry name" value="F-box_AtFBL13-like"/>
</dbReference>
<dbReference type="PANTHER" id="PTHR34145">
    <property type="entry name" value="OS02G0105600 PROTEIN"/>
    <property type="match status" value="1"/>
</dbReference>
<dbReference type="CDD" id="cd22160">
    <property type="entry name" value="F-box_AtFBL13-like"/>
    <property type="match status" value="1"/>
</dbReference>
<dbReference type="OrthoDB" id="1299685at2759"/>
<dbReference type="SMART" id="SM00256">
    <property type="entry name" value="FBOX"/>
    <property type="match status" value="1"/>
</dbReference>
<dbReference type="Gene3D" id="3.80.10.10">
    <property type="entry name" value="Ribonuclease Inhibitor"/>
    <property type="match status" value="1"/>
</dbReference>
<dbReference type="PANTHER" id="PTHR34145:SF69">
    <property type="entry name" value="FBD DOMAIN-CONTAINING PROTEIN"/>
    <property type="match status" value="1"/>
</dbReference>
<comment type="caution">
    <text evidence="2">The sequence shown here is derived from an EMBL/GenBank/DDBJ whole genome shotgun (WGS) entry which is preliminary data.</text>
</comment>
<dbReference type="Gene3D" id="1.20.1280.50">
    <property type="match status" value="1"/>
</dbReference>
<reference evidence="2" key="1">
    <citation type="submission" date="2022-07" db="EMBL/GenBank/DDBJ databases">
        <authorList>
            <person name="Macas J."/>
            <person name="Novak P."/>
            <person name="Neumann P."/>
        </authorList>
    </citation>
    <scope>NUCLEOTIDE SEQUENCE</scope>
</reference>
<dbReference type="InterPro" id="IPR032675">
    <property type="entry name" value="LRR_dom_sf"/>
</dbReference>
<organism evidence="2 3">
    <name type="scientific">Cuscuta europaea</name>
    <name type="common">European dodder</name>
    <dbReference type="NCBI Taxonomy" id="41803"/>
    <lineage>
        <taxon>Eukaryota</taxon>
        <taxon>Viridiplantae</taxon>
        <taxon>Streptophyta</taxon>
        <taxon>Embryophyta</taxon>
        <taxon>Tracheophyta</taxon>
        <taxon>Spermatophyta</taxon>
        <taxon>Magnoliopsida</taxon>
        <taxon>eudicotyledons</taxon>
        <taxon>Gunneridae</taxon>
        <taxon>Pentapetalae</taxon>
        <taxon>asterids</taxon>
        <taxon>lamiids</taxon>
        <taxon>Solanales</taxon>
        <taxon>Convolvulaceae</taxon>
        <taxon>Cuscuteae</taxon>
        <taxon>Cuscuta</taxon>
        <taxon>Cuscuta subgen. Cuscuta</taxon>
    </lineage>
</organism>
<evidence type="ECO:0000313" key="2">
    <source>
        <dbReference type="EMBL" id="CAH9116799.1"/>
    </source>
</evidence>
<sequence length="541" mass="61780">MDPDETMDKIGRSESFDYFSILPESVIHHILSFLPFKDIGRTSKLSKMWKLIWSSYPNISLDFQDEVRCTSPLIPAVYLGRMETVMDQCLFRKVFIQKFRLFIFSEWSLKDARGLRAFSPRFDCILGSAIARKASELVIEFHFGPNVLYSVPDKLVVAESLKVLDLAGCMFEDRFACINLPRLQKFRTYHCVFASENILSKILCGCPDVEFVEVSDCEGVGSFLSVSCKPRLKYFDFDGRDKLQRIEILAPSLETLILHSIYSSQPCVIELAGCAILNKIVIWGVIFSGDYTIQSLLSKLLCIEELKLNYCRVADKIQISSSCLKRLVISDNGCFPGAEIDIPNLLSLDFHSLGTFNPSNRFSSWNIPKAEDINMVFNAKTFQTACRGGLKGFLMQLRNYEDLRLVVKCIRKRKCIMHEKLHAVSYSSLNKLVKKLKAEFVVISSQVVEYCSSHMIGYESGDVSLSFISSSLGNIEILHKKLRSDSRIKFYYSDLRVLSVEDMDHEFDSTWKSFMNTHSTGYHIATMILIKKTSEEMFQNL</sequence>
<evidence type="ECO:0000313" key="3">
    <source>
        <dbReference type="Proteomes" id="UP001152484"/>
    </source>
</evidence>
<dbReference type="InterPro" id="IPR001810">
    <property type="entry name" value="F-box_dom"/>
</dbReference>